<evidence type="ECO:0000313" key="2">
    <source>
        <dbReference type="Proteomes" id="UP000887013"/>
    </source>
</evidence>
<evidence type="ECO:0000313" key="1">
    <source>
        <dbReference type="EMBL" id="GFS49033.1"/>
    </source>
</evidence>
<dbReference type="GO" id="GO:0003676">
    <property type="term" value="F:nucleic acid binding"/>
    <property type="evidence" value="ECO:0007669"/>
    <property type="project" value="InterPro"/>
</dbReference>
<dbReference type="EMBL" id="BMAW01091307">
    <property type="protein sequence ID" value="GFS49033.1"/>
    <property type="molecule type" value="Genomic_DNA"/>
</dbReference>
<name>A0A8X6IK01_NEPPI</name>
<keyword evidence="2" id="KW-1185">Reference proteome</keyword>
<gene>
    <name evidence="1" type="ORF">NPIL_240361</name>
</gene>
<reference evidence="1" key="1">
    <citation type="submission" date="2020-08" db="EMBL/GenBank/DDBJ databases">
        <title>Multicomponent nature underlies the extraordinary mechanical properties of spider dragline silk.</title>
        <authorList>
            <person name="Kono N."/>
            <person name="Nakamura H."/>
            <person name="Mori M."/>
            <person name="Yoshida Y."/>
            <person name="Ohtoshi R."/>
            <person name="Malay A.D."/>
            <person name="Moran D.A.P."/>
            <person name="Tomita M."/>
            <person name="Numata K."/>
            <person name="Arakawa K."/>
        </authorList>
    </citation>
    <scope>NUCLEOTIDE SEQUENCE</scope>
</reference>
<dbReference type="AlphaFoldDB" id="A0A8X6IK01"/>
<protein>
    <submittedName>
        <fullName evidence="1">Uncharacterized protein</fullName>
    </submittedName>
</protein>
<comment type="caution">
    <text evidence="1">The sequence shown here is derived from an EMBL/GenBank/DDBJ whole genome shotgun (WGS) entry which is preliminary data.</text>
</comment>
<sequence length="98" mass="11243">MIGFVIANSDIDSTIRTNHVEPQLHHLLPAVRRKPSRSLLDKLSISLHDNAHCHGVTLQEVLELLPYSPEMRSWDLNLFPHLKVPLRYIPFPDMTSVL</sequence>
<accession>A0A8X6IK01</accession>
<proteinExistence type="predicted"/>
<dbReference type="Proteomes" id="UP000887013">
    <property type="component" value="Unassembled WGS sequence"/>
</dbReference>
<organism evidence="1 2">
    <name type="scientific">Nephila pilipes</name>
    <name type="common">Giant wood spider</name>
    <name type="synonym">Nephila maculata</name>
    <dbReference type="NCBI Taxonomy" id="299642"/>
    <lineage>
        <taxon>Eukaryota</taxon>
        <taxon>Metazoa</taxon>
        <taxon>Ecdysozoa</taxon>
        <taxon>Arthropoda</taxon>
        <taxon>Chelicerata</taxon>
        <taxon>Arachnida</taxon>
        <taxon>Araneae</taxon>
        <taxon>Araneomorphae</taxon>
        <taxon>Entelegynae</taxon>
        <taxon>Araneoidea</taxon>
        <taxon>Nephilidae</taxon>
        <taxon>Nephila</taxon>
    </lineage>
</organism>
<dbReference type="InterPro" id="IPR036397">
    <property type="entry name" value="RNaseH_sf"/>
</dbReference>
<dbReference type="Gene3D" id="3.30.420.10">
    <property type="entry name" value="Ribonuclease H-like superfamily/Ribonuclease H"/>
    <property type="match status" value="1"/>
</dbReference>